<protein>
    <submittedName>
        <fullName evidence="3">Uncharacterized protein</fullName>
    </submittedName>
</protein>
<feature type="region of interest" description="Disordered" evidence="1">
    <location>
        <begin position="507"/>
        <end position="533"/>
    </location>
</feature>
<dbReference type="AlphaFoldDB" id="A0A914EC99"/>
<evidence type="ECO:0000256" key="1">
    <source>
        <dbReference type="SAM" id="MobiDB-lite"/>
    </source>
</evidence>
<evidence type="ECO:0000313" key="2">
    <source>
        <dbReference type="Proteomes" id="UP000887540"/>
    </source>
</evidence>
<feature type="compositionally biased region" description="Polar residues" evidence="1">
    <location>
        <begin position="562"/>
        <end position="573"/>
    </location>
</feature>
<evidence type="ECO:0000313" key="3">
    <source>
        <dbReference type="WBParaSite" id="ACRNAN_scaffold680.g30481.t1"/>
    </source>
</evidence>
<feature type="region of interest" description="Disordered" evidence="1">
    <location>
        <begin position="545"/>
        <end position="573"/>
    </location>
</feature>
<keyword evidence="2" id="KW-1185">Reference proteome</keyword>
<name>A0A914EC99_9BILA</name>
<reference evidence="3" key="1">
    <citation type="submission" date="2022-11" db="UniProtKB">
        <authorList>
            <consortium name="WormBaseParasite"/>
        </authorList>
    </citation>
    <scope>IDENTIFICATION</scope>
</reference>
<feature type="region of interest" description="Disordered" evidence="1">
    <location>
        <begin position="656"/>
        <end position="686"/>
    </location>
</feature>
<dbReference type="WBParaSite" id="ACRNAN_scaffold680.g30481.t1">
    <property type="protein sequence ID" value="ACRNAN_scaffold680.g30481.t1"/>
    <property type="gene ID" value="ACRNAN_scaffold680.g30481"/>
</dbReference>
<organism evidence="2 3">
    <name type="scientific">Acrobeloides nanus</name>
    <dbReference type="NCBI Taxonomy" id="290746"/>
    <lineage>
        <taxon>Eukaryota</taxon>
        <taxon>Metazoa</taxon>
        <taxon>Ecdysozoa</taxon>
        <taxon>Nematoda</taxon>
        <taxon>Chromadorea</taxon>
        <taxon>Rhabditida</taxon>
        <taxon>Tylenchina</taxon>
        <taxon>Cephalobomorpha</taxon>
        <taxon>Cephaloboidea</taxon>
        <taxon>Cephalobidae</taxon>
        <taxon>Acrobeloides</taxon>
    </lineage>
</organism>
<feature type="compositionally biased region" description="Low complexity" evidence="1">
    <location>
        <begin position="664"/>
        <end position="682"/>
    </location>
</feature>
<feature type="compositionally biased region" description="Polar residues" evidence="1">
    <location>
        <begin position="524"/>
        <end position="533"/>
    </location>
</feature>
<dbReference type="Proteomes" id="UP000887540">
    <property type="component" value="Unplaced"/>
</dbReference>
<sequence>MTTEKKEAANTIFCARSLGEGKIVRLLKRYAFIDDQRLGKIYAPLEACQSFFPNANDLRDVFKENDLVVFTAHRQTEKTNNDCKYVASSVVQKDRLFNCYGKVTEVSEKYAYAEAPKYGRIFLPFSARNEQNRPWLGRGAIIGKKVYLRIMPQPEVNKCAHVAYGVSLNYPENSALTNGYEYETTNSSSLSDSAKFSIGGRIERQPDAVSEQLGIFIKHIDNDVLIYAPQTGLVNVPNSLLNSISSGNFVHFDALKSISKQREKCTWSAKKVEPIGNLVKILPDFPSRFIPFNEDRLTIEVDAVVCRVSNANSSAWLWNDLVGRIFVNNHVYLGGLRALDVVHVKAQFTAAFEDVPWSAVEIDFIGDDVEKRSEIAQLLVTDDRWEVLYVSEQASGTFFGFMENEALGSAFMAWTDLTEGESPPAKGDICRVTAYRQNRDRKHEWRALLVTPFDQNKNEPIFYHPYVKTTGQLDENIINEVRKMKATRRPPMEKKIVPSAIMSSIESGRDSNDVAPPGFEPTPIGSTRIRSTASSDVAIMSSIESGRDSNDVAPPGFEPTPIGSTRIRSTASSDVSSDNAFDVEQSYLSYHKDSNHHPLLSFPLNENRSSTESMNTPDIGTRSIFDAWVSPNERLLPDWKFESPFENLRSESMNISEENHRPRSGASSVPPNNNANTNGSNTYDSFNSPFITPVAEKFQRQQLSERRQEQSNLPRYMPQPLGLFNGVAGLGQPPSLFPVTPTNGHPGAISSDAAIQTDADSDSIISEDLGADIYQILLDLMKRKGSNR</sequence>
<proteinExistence type="predicted"/>
<accession>A0A914EC99</accession>